<dbReference type="Proteomes" id="UP001203607">
    <property type="component" value="Unassembled WGS sequence"/>
</dbReference>
<feature type="chain" id="PRO_5045995331" evidence="1">
    <location>
        <begin position="24"/>
        <end position="232"/>
    </location>
</feature>
<comment type="caution">
    <text evidence="2">The sequence shown here is derived from an EMBL/GenBank/DDBJ whole genome shotgun (WGS) entry which is preliminary data.</text>
</comment>
<organism evidence="2 3">
    <name type="scientific">Flagellimonas spongiicola</name>
    <dbReference type="NCBI Taxonomy" id="2942208"/>
    <lineage>
        <taxon>Bacteria</taxon>
        <taxon>Pseudomonadati</taxon>
        <taxon>Bacteroidota</taxon>
        <taxon>Flavobacteriia</taxon>
        <taxon>Flavobacteriales</taxon>
        <taxon>Flavobacteriaceae</taxon>
        <taxon>Flagellimonas</taxon>
    </lineage>
</organism>
<accession>A0ABT0PT67</accession>
<feature type="signal peptide" evidence="1">
    <location>
        <begin position="1"/>
        <end position="23"/>
    </location>
</feature>
<reference evidence="2 3" key="1">
    <citation type="submission" date="2022-05" db="EMBL/GenBank/DDBJ databases">
        <authorList>
            <person name="Park J.-S."/>
        </authorList>
    </citation>
    <scope>NUCLEOTIDE SEQUENCE [LARGE SCALE GENOMIC DNA]</scope>
    <source>
        <strain evidence="2 3">2012CJ35-5</strain>
    </source>
</reference>
<keyword evidence="1" id="KW-0732">Signal</keyword>
<gene>
    <name evidence="2" type="ORF">M3P19_11250</name>
</gene>
<sequence length="232" mass="27002">MKKYSLYSALLAFTLLLCFQGYAQNQLTDNIYGVYYVPSLYTKLYESDEGSPYLNPKFTPAKINDSKKTYLVRINAHKETAEVWVSEDRVIELSNERKNSIALSDGSDKNYEAARYVKPKGNYGNAFFQSVEKNDKYSLFLKERIKYFKKEKAEGYKAEKPARFEKIKPYYYLRVGADEKKALVHLPSSTNKFVQVFAKSRHKALKGYIKQEKLNLTSEDDLIKVLDYIYKS</sequence>
<protein>
    <submittedName>
        <fullName evidence="2">Uncharacterized protein</fullName>
    </submittedName>
</protein>
<dbReference type="RefSeq" id="WP_249657766.1">
    <property type="nucleotide sequence ID" value="NZ_JAMFMA010000002.1"/>
</dbReference>
<dbReference type="EMBL" id="JAMFMA010000002">
    <property type="protein sequence ID" value="MCL6274589.1"/>
    <property type="molecule type" value="Genomic_DNA"/>
</dbReference>
<evidence type="ECO:0000313" key="2">
    <source>
        <dbReference type="EMBL" id="MCL6274589.1"/>
    </source>
</evidence>
<name>A0ABT0PT67_9FLAO</name>
<keyword evidence="3" id="KW-1185">Reference proteome</keyword>
<evidence type="ECO:0000256" key="1">
    <source>
        <dbReference type="SAM" id="SignalP"/>
    </source>
</evidence>
<evidence type="ECO:0000313" key="3">
    <source>
        <dbReference type="Proteomes" id="UP001203607"/>
    </source>
</evidence>
<proteinExistence type="predicted"/>